<keyword evidence="4" id="KW-1185">Reference proteome</keyword>
<dbReference type="EMBL" id="BX284605">
    <property type="protein sequence ID" value="CAB03991.2"/>
    <property type="molecule type" value="Genomic_DNA"/>
</dbReference>
<dbReference type="STRING" id="6239.C53A5.11.1"/>
<dbReference type="CTD" id="183741"/>
<keyword evidence="1" id="KW-0880">Kelch repeat</keyword>
<proteinExistence type="predicted"/>
<dbReference type="PhylomeDB" id="O17702"/>
<organism evidence="3 4">
    <name type="scientific">Caenorhabditis elegans</name>
    <dbReference type="NCBI Taxonomy" id="6239"/>
    <lineage>
        <taxon>Eukaryota</taxon>
        <taxon>Metazoa</taxon>
        <taxon>Ecdysozoa</taxon>
        <taxon>Nematoda</taxon>
        <taxon>Chromadorea</taxon>
        <taxon>Rhabditida</taxon>
        <taxon>Rhabditina</taxon>
        <taxon>Rhabditomorpha</taxon>
        <taxon>Rhabditoidea</taxon>
        <taxon>Rhabditidae</taxon>
        <taxon>Peloderinae</taxon>
        <taxon>Caenorhabditis</taxon>
    </lineage>
</organism>
<dbReference type="GO" id="GO:0005737">
    <property type="term" value="C:cytoplasm"/>
    <property type="evidence" value="ECO:0000318"/>
    <property type="project" value="GO_Central"/>
</dbReference>
<dbReference type="HOGENOM" id="CLU_638169_0_0_1"/>
<dbReference type="UCSC" id="C53A5.11">
    <property type="organism name" value="c. elegans"/>
</dbReference>
<evidence type="ECO:0000313" key="5">
    <source>
        <dbReference type="WormBase" id="C53A5.11"/>
    </source>
</evidence>
<dbReference type="PIR" id="T20170">
    <property type="entry name" value="T20170"/>
</dbReference>
<dbReference type="GeneID" id="183741"/>
<dbReference type="Proteomes" id="UP000001940">
    <property type="component" value="Chromosome V"/>
</dbReference>
<evidence type="ECO:0000256" key="2">
    <source>
        <dbReference type="SAM" id="MobiDB-lite"/>
    </source>
</evidence>
<dbReference type="RefSeq" id="NP_506607.2">
    <property type="nucleotide sequence ID" value="NM_074206.2"/>
</dbReference>
<dbReference type="GO" id="GO:1990756">
    <property type="term" value="F:ubiquitin-like ligase-substrate adaptor activity"/>
    <property type="evidence" value="ECO:0000318"/>
    <property type="project" value="GO_Central"/>
</dbReference>
<dbReference type="PANTHER" id="PTHR46375:SF3">
    <property type="entry name" value="KELCH REPEAT AND BTB DOMAIN-CONTAINING PROTEIN 13"/>
    <property type="match status" value="1"/>
</dbReference>
<evidence type="ECO:0000313" key="3">
    <source>
        <dbReference type="EMBL" id="CAB03991.2"/>
    </source>
</evidence>
<dbReference type="PANTHER" id="PTHR46375">
    <property type="entry name" value="KELCH REPEAT AND BTB DOMAIN-CONTAINING PROTEIN 13-RELATED"/>
    <property type="match status" value="1"/>
</dbReference>
<reference evidence="3 4" key="1">
    <citation type="journal article" date="1998" name="Science">
        <title>Genome sequence of the nematode C. elegans: a platform for investigating biology.</title>
        <authorList>
            <consortium name="The C. elegans sequencing consortium"/>
            <person name="Sulson J.E."/>
            <person name="Waterston R."/>
        </authorList>
    </citation>
    <scope>NUCLEOTIDE SEQUENCE [LARGE SCALE GENOMIC DNA]</scope>
    <source>
        <strain evidence="3 4">Bristol N2</strain>
    </source>
</reference>
<dbReference type="Bgee" id="WBGene00008269">
    <property type="expression patterns" value="Expressed in pharyngeal muscle cell (C elegans)"/>
</dbReference>
<dbReference type="InterPro" id="IPR006652">
    <property type="entry name" value="Kelch_1"/>
</dbReference>
<dbReference type="KEGG" id="cel:CELE_C53A5.11"/>
<dbReference type="PaxDb" id="6239-C53A5.11"/>
<dbReference type="GO" id="GO:0031463">
    <property type="term" value="C:Cul3-RING ubiquitin ligase complex"/>
    <property type="evidence" value="ECO:0000318"/>
    <property type="project" value="GO_Central"/>
</dbReference>
<dbReference type="AlphaFoldDB" id="O17702"/>
<protein>
    <submittedName>
        <fullName evidence="3">Kelch-like protein 10</fullName>
    </submittedName>
</protein>
<evidence type="ECO:0000313" key="4">
    <source>
        <dbReference type="Proteomes" id="UP000001940"/>
    </source>
</evidence>
<dbReference type="OrthoDB" id="5803581at2759"/>
<dbReference type="WormBase" id="C53A5.11">
    <property type="protein sequence ID" value="CE52300"/>
    <property type="gene ID" value="WBGene00008269"/>
</dbReference>
<feature type="region of interest" description="Disordered" evidence="2">
    <location>
        <begin position="1"/>
        <end position="34"/>
    </location>
</feature>
<dbReference type="SMR" id="O17702"/>
<dbReference type="Gene3D" id="2.120.10.80">
    <property type="entry name" value="Kelch-type beta propeller"/>
    <property type="match status" value="1"/>
</dbReference>
<dbReference type="Pfam" id="PF01344">
    <property type="entry name" value="Kelch_1"/>
    <property type="match status" value="5"/>
</dbReference>
<dbReference type="InterPro" id="IPR052392">
    <property type="entry name" value="Kelch-BTB_domain-containing"/>
</dbReference>
<dbReference type="SUPFAM" id="SSF50965">
    <property type="entry name" value="Galactose oxidase, central domain"/>
    <property type="match status" value="1"/>
</dbReference>
<sequence length="382" mass="43350">MTNHIFSDSESDRESGASEFDYHSDSQSEETQHPKAIEMRNQFRNTTENLIQTLQMFFGILSFELYEGKDNLKCITMIHDITSLMEVADTKLKNYINTLNSKEQIFMVDDGVLNMDPILVADRKQNSREPLFIGYFKPDTMSFMPIGRLPNPKSHYAVVSSSTKVFIIGGMNNGTYLNRVEMFDKEKGIRVECTRLMHGRTRTSACIHEDAIYAVGGYDATYMSSVEIYDIKTGGDWTTGPSLNNRRADASVVSFYGQLFVLGGFNGKDYEETIEKLSDSKDKFEVCGNMVGRAGFGACVFRGRIYVAGGWNTPCNTLKTFQSYDPLTNTWKDEPSMNTGRKYFKLHATNEAIYAIRGCSHDWDLIKETERFDPQTLTWATS</sequence>
<name>O17702_CAEEL</name>
<dbReference type="SMART" id="SM00612">
    <property type="entry name" value="Kelch"/>
    <property type="match status" value="4"/>
</dbReference>
<dbReference type="InterPro" id="IPR011043">
    <property type="entry name" value="Gal_Oxase/kelch_b-propeller"/>
</dbReference>
<dbReference type="InParanoid" id="O17702"/>
<gene>
    <name evidence="3 5" type="ORF">C53A5.11</name>
    <name evidence="3" type="ORF">CELE_C53A5.11</name>
</gene>
<dbReference type="FunCoup" id="O17702">
    <property type="interactions" value="2"/>
</dbReference>
<accession>O17702</accession>
<dbReference type="InterPro" id="IPR015915">
    <property type="entry name" value="Kelch-typ_b-propeller"/>
</dbReference>
<dbReference type="AGR" id="WB:WBGene00008269"/>
<feature type="compositionally biased region" description="Basic and acidic residues" evidence="2">
    <location>
        <begin position="10"/>
        <end position="34"/>
    </location>
</feature>
<dbReference type="eggNOG" id="KOG4441">
    <property type="taxonomic scope" value="Eukaryota"/>
</dbReference>
<dbReference type="GO" id="GO:0043161">
    <property type="term" value="P:proteasome-mediated ubiquitin-dependent protein catabolic process"/>
    <property type="evidence" value="ECO:0000318"/>
    <property type="project" value="GO_Central"/>
</dbReference>
<evidence type="ECO:0000256" key="1">
    <source>
        <dbReference type="ARBA" id="ARBA00022441"/>
    </source>
</evidence>